<evidence type="ECO:0000313" key="2">
    <source>
        <dbReference type="EMBL" id="KAK3602184.1"/>
    </source>
</evidence>
<dbReference type="AlphaFoldDB" id="A0AAE0T1U5"/>
<proteinExistence type="predicted"/>
<feature type="compositionally biased region" description="Low complexity" evidence="1">
    <location>
        <begin position="299"/>
        <end position="310"/>
    </location>
</feature>
<feature type="compositionally biased region" description="Polar residues" evidence="1">
    <location>
        <begin position="220"/>
        <end position="233"/>
    </location>
</feature>
<reference evidence="2" key="3">
    <citation type="submission" date="2023-05" db="EMBL/GenBank/DDBJ databases">
        <authorList>
            <person name="Smith C.H."/>
        </authorList>
    </citation>
    <scope>NUCLEOTIDE SEQUENCE</scope>
    <source>
        <strain evidence="2">CHS0354</strain>
        <tissue evidence="2">Mantle</tissue>
    </source>
</reference>
<dbReference type="EMBL" id="JAEAOA010000349">
    <property type="protein sequence ID" value="KAK3602184.1"/>
    <property type="molecule type" value="Genomic_DNA"/>
</dbReference>
<dbReference type="Proteomes" id="UP001195483">
    <property type="component" value="Unassembled WGS sequence"/>
</dbReference>
<feature type="compositionally biased region" description="Basic and acidic residues" evidence="1">
    <location>
        <begin position="270"/>
        <end position="283"/>
    </location>
</feature>
<feature type="region of interest" description="Disordered" evidence="1">
    <location>
        <begin position="254"/>
        <end position="315"/>
    </location>
</feature>
<evidence type="ECO:0000256" key="1">
    <source>
        <dbReference type="SAM" id="MobiDB-lite"/>
    </source>
</evidence>
<accession>A0AAE0T1U5</accession>
<gene>
    <name evidence="2" type="ORF">CHS0354_004700</name>
</gene>
<name>A0AAE0T1U5_9BIVA</name>
<comment type="caution">
    <text evidence="2">The sequence shown here is derived from an EMBL/GenBank/DDBJ whole genome shotgun (WGS) entry which is preliminary data.</text>
</comment>
<feature type="region of interest" description="Disordered" evidence="1">
    <location>
        <begin position="215"/>
        <end position="236"/>
    </location>
</feature>
<reference evidence="2" key="2">
    <citation type="journal article" date="2021" name="Genome Biol. Evol.">
        <title>Developing a high-quality reference genome for a parasitic bivalve with doubly uniparental inheritance (Bivalvia: Unionida).</title>
        <authorList>
            <person name="Smith C.H."/>
        </authorList>
    </citation>
    <scope>NUCLEOTIDE SEQUENCE</scope>
    <source>
        <strain evidence="2">CHS0354</strain>
        <tissue evidence="2">Mantle</tissue>
    </source>
</reference>
<sequence>MATGADYSIGNCDFVTIAALTLQADDSSRHLHTGIVCLPGQRLLLADFSQNDIRLYNRQTGDILAKSKELYPLWDICSVDENKSKVAVTLRNDPQGMCLDLNQEQIFITLWGKNQISTLRLVWRGHAETAQSTDVPVRTRDGRTPAVQYRETLRSNRSTHDREIFTQADKSTSKASTIWCFGCFGTRVSKHKKKPEEQYNKSLDKDENRLAHLTWKDQEITTQSDNDSQTQSLDIGDPSLHDVLIEAREPVSLDVDAKPGLENNETAQGAKDEIVETPKERPCQRTQESSDSETDSASDDSVSSEASNDSPVNIKLGKTKIVRTGKNSETAIMSTNSGIVSIGGSSNSKIIQLNFVEKTNKKKRKEKKSRSYHYE</sequence>
<reference evidence="2" key="1">
    <citation type="journal article" date="2021" name="Genome Biol. Evol.">
        <title>A High-Quality Reference Genome for a Parasitic Bivalve with Doubly Uniparental Inheritance (Bivalvia: Unionida).</title>
        <authorList>
            <person name="Smith C.H."/>
        </authorList>
    </citation>
    <scope>NUCLEOTIDE SEQUENCE</scope>
    <source>
        <strain evidence="2">CHS0354</strain>
    </source>
</reference>
<protein>
    <submittedName>
        <fullName evidence="2">Uncharacterized protein</fullName>
    </submittedName>
</protein>
<evidence type="ECO:0000313" key="3">
    <source>
        <dbReference type="Proteomes" id="UP001195483"/>
    </source>
</evidence>
<keyword evidence="3" id="KW-1185">Reference proteome</keyword>
<organism evidence="2 3">
    <name type="scientific">Potamilus streckersoni</name>
    <dbReference type="NCBI Taxonomy" id="2493646"/>
    <lineage>
        <taxon>Eukaryota</taxon>
        <taxon>Metazoa</taxon>
        <taxon>Spiralia</taxon>
        <taxon>Lophotrochozoa</taxon>
        <taxon>Mollusca</taxon>
        <taxon>Bivalvia</taxon>
        <taxon>Autobranchia</taxon>
        <taxon>Heteroconchia</taxon>
        <taxon>Palaeoheterodonta</taxon>
        <taxon>Unionida</taxon>
        <taxon>Unionoidea</taxon>
        <taxon>Unionidae</taxon>
        <taxon>Ambleminae</taxon>
        <taxon>Lampsilini</taxon>
        <taxon>Potamilus</taxon>
    </lineage>
</organism>